<keyword evidence="6 7" id="KW-0472">Membrane</keyword>
<evidence type="ECO:0000313" key="8">
    <source>
        <dbReference type="EMBL" id="MCP8967834.1"/>
    </source>
</evidence>
<feature type="transmembrane region" description="Helical" evidence="7">
    <location>
        <begin position="422"/>
        <end position="440"/>
    </location>
</feature>
<dbReference type="CDD" id="cd13127">
    <property type="entry name" value="MATE_tuaB_like"/>
    <property type="match status" value="1"/>
</dbReference>
<accession>A0AA41X739</accession>
<comment type="caution">
    <text evidence="8">The sequence shown here is derived from an EMBL/GenBank/DDBJ whole genome shotgun (WGS) entry which is preliminary data.</text>
</comment>
<feature type="transmembrane region" description="Helical" evidence="7">
    <location>
        <begin position="387"/>
        <end position="410"/>
    </location>
</feature>
<dbReference type="Pfam" id="PF13440">
    <property type="entry name" value="Polysacc_synt_3"/>
    <property type="match status" value="1"/>
</dbReference>
<feature type="transmembrane region" description="Helical" evidence="7">
    <location>
        <begin position="260"/>
        <end position="277"/>
    </location>
</feature>
<feature type="transmembrane region" description="Helical" evidence="7">
    <location>
        <begin position="117"/>
        <end position="140"/>
    </location>
</feature>
<dbReference type="Proteomes" id="UP001156102">
    <property type="component" value="Unassembled WGS sequence"/>
</dbReference>
<comment type="subcellular location">
    <subcellularLocation>
        <location evidence="1">Cell membrane</location>
        <topology evidence="1">Multi-pass membrane protein</topology>
    </subcellularLocation>
</comment>
<keyword evidence="9" id="KW-1185">Reference proteome</keyword>
<keyword evidence="4 7" id="KW-0812">Transmembrane</keyword>
<evidence type="ECO:0000256" key="6">
    <source>
        <dbReference type="ARBA" id="ARBA00023136"/>
    </source>
</evidence>
<protein>
    <submittedName>
        <fullName evidence="8">Lipopolysaccharide biosynthesis protein</fullName>
    </submittedName>
</protein>
<evidence type="ECO:0000256" key="1">
    <source>
        <dbReference type="ARBA" id="ARBA00004651"/>
    </source>
</evidence>
<name>A0AA41X739_9BACI</name>
<feature type="transmembrane region" description="Helical" evidence="7">
    <location>
        <begin position="361"/>
        <end position="381"/>
    </location>
</feature>
<feature type="transmembrane region" description="Helical" evidence="7">
    <location>
        <begin position="332"/>
        <end position="349"/>
    </location>
</feature>
<feature type="transmembrane region" description="Helical" evidence="7">
    <location>
        <begin position="43"/>
        <end position="65"/>
    </location>
</feature>
<proteinExistence type="inferred from homology"/>
<feature type="transmembrane region" description="Helical" evidence="7">
    <location>
        <begin position="176"/>
        <end position="196"/>
    </location>
</feature>
<evidence type="ECO:0000256" key="4">
    <source>
        <dbReference type="ARBA" id="ARBA00022692"/>
    </source>
</evidence>
<evidence type="ECO:0000313" key="9">
    <source>
        <dbReference type="Proteomes" id="UP001156102"/>
    </source>
</evidence>
<evidence type="ECO:0000256" key="7">
    <source>
        <dbReference type="SAM" id="Phobius"/>
    </source>
</evidence>
<dbReference type="InterPro" id="IPR050833">
    <property type="entry name" value="Poly_Biosynth_Transport"/>
</dbReference>
<feature type="transmembrane region" description="Helical" evidence="7">
    <location>
        <begin position="217"/>
        <end position="240"/>
    </location>
</feature>
<comment type="similarity">
    <text evidence="2">Belongs to the polysaccharide synthase family.</text>
</comment>
<evidence type="ECO:0000256" key="3">
    <source>
        <dbReference type="ARBA" id="ARBA00022475"/>
    </source>
</evidence>
<keyword evidence="3" id="KW-1003">Cell membrane</keyword>
<keyword evidence="5 7" id="KW-1133">Transmembrane helix</keyword>
<dbReference type="RefSeq" id="WP_254757748.1">
    <property type="nucleotide sequence ID" value="NZ_JANCLT010000002.1"/>
</dbReference>
<evidence type="ECO:0000256" key="2">
    <source>
        <dbReference type="ARBA" id="ARBA00007430"/>
    </source>
</evidence>
<gene>
    <name evidence="8" type="ORF">NK662_04685</name>
</gene>
<feature type="transmembrane region" description="Helical" evidence="7">
    <location>
        <begin position="152"/>
        <end position="170"/>
    </location>
</feature>
<sequence length="490" mass="55076">MTENSFQGKVITAAKWSTITQVASKIISPLTNMILARILAPEAFGVIATITMITSFVEMFTDAGFQKYLVQREFKSDDEKHKSANVAFLTNLMMSIIFWIVIVIAREPIAVLVGNPGMGNVVAVACFQLPLTAFSSIQMALYRRDFDFKTLFIVRMVSTGIPFIVTIPLAMLGLSYWALVIGNILMYLSNAIVLTIKSKWKPNFYYNIKILKEMFSFSIWSLIEAISIWLTVWIDAFIIANVLSNYHLGIYKTSTTMVNALMSLITASVVPILFSALSRLQDNNEMFNRTYFKVQRLVALFVFPIGIGVFLYSDLATSILLGNKWGEASKVVGIWALTSSIMIVLGNFSSEVYRAKGKPKLSFLAQMLHLIVLVPTCLISSKYGFLVLVYARSLIRLQFVLVHFFLMRFVIGIPMMQTVRNITPLAISAALTGGFGYFLRQMNEGLAWNLGSILLCVMFYFGIVLLFSGIRQEVRSLSNRVLSRKQVYRA</sequence>
<dbReference type="PANTHER" id="PTHR30250:SF10">
    <property type="entry name" value="LIPOPOLYSACCHARIDE BIOSYNTHESIS PROTEIN WZXC"/>
    <property type="match status" value="1"/>
</dbReference>
<evidence type="ECO:0000256" key="5">
    <source>
        <dbReference type="ARBA" id="ARBA00022989"/>
    </source>
</evidence>
<dbReference type="AlphaFoldDB" id="A0AA41X739"/>
<feature type="transmembrane region" description="Helical" evidence="7">
    <location>
        <begin position="297"/>
        <end position="320"/>
    </location>
</feature>
<reference evidence="8" key="1">
    <citation type="submission" date="2022-07" db="EMBL/GenBank/DDBJ databases">
        <authorList>
            <person name="Li W.-J."/>
            <person name="Deng Q.-Q."/>
        </authorList>
    </citation>
    <scope>NUCLEOTIDE SEQUENCE</scope>
    <source>
        <strain evidence="8">SYSU M60031</strain>
    </source>
</reference>
<dbReference type="EMBL" id="JANCLT010000002">
    <property type="protein sequence ID" value="MCP8967834.1"/>
    <property type="molecule type" value="Genomic_DNA"/>
</dbReference>
<feature type="transmembrane region" description="Helical" evidence="7">
    <location>
        <begin position="446"/>
        <end position="470"/>
    </location>
</feature>
<feature type="transmembrane region" description="Helical" evidence="7">
    <location>
        <begin position="86"/>
        <end position="105"/>
    </location>
</feature>
<dbReference type="PANTHER" id="PTHR30250">
    <property type="entry name" value="PST FAMILY PREDICTED COLANIC ACID TRANSPORTER"/>
    <property type="match status" value="1"/>
</dbReference>
<dbReference type="GO" id="GO:0005886">
    <property type="term" value="C:plasma membrane"/>
    <property type="evidence" value="ECO:0007669"/>
    <property type="project" value="UniProtKB-SubCell"/>
</dbReference>
<organism evidence="8 9">
    <name type="scientific">Ectobacillus ponti</name>
    <dbReference type="NCBI Taxonomy" id="2961894"/>
    <lineage>
        <taxon>Bacteria</taxon>
        <taxon>Bacillati</taxon>
        <taxon>Bacillota</taxon>
        <taxon>Bacilli</taxon>
        <taxon>Bacillales</taxon>
        <taxon>Bacillaceae</taxon>
        <taxon>Ectobacillus</taxon>
    </lineage>
</organism>